<dbReference type="Proteomes" id="UP000528286">
    <property type="component" value="Unassembled WGS sequence"/>
</dbReference>
<dbReference type="CDD" id="cd07176">
    <property type="entry name" value="terB"/>
    <property type="match status" value="1"/>
</dbReference>
<dbReference type="Pfam" id="PF05099">
    <property type="entry name" value="TerB"/>
    <property type="match status" value="1"/>
</dbReference>
<evidence type="ECO:0000313" key="3">
    <source>
        <dbReference type="Proteomes" id="UP000528286"/>
    </source>
</evidence>
<proteinExistence type="predicted"/>
<name>A0A7W6NJW8_9HYPH</name>
<comment type="caution">
    <text evidence="2">The sequence shown here is derived from an EMBL/GenBank/DDBJ whole genome shotgun (WGS) entry which is preliminary data.</text>
</comment>
<dbReference type="Gene3D" id="1.10.3680.10">
    <property type="entry name" value="TerB-like"/>
    <property type="match status" value="1"/>
</dbReference>
<evidence type="ECO:0000313" key="2">
    <source>
        <dbReference type="EMBL" id="MBB4063909.1"/>
    </source>
</evidence>
<dbReference type="RefSeq" id="WP_183365140.1">
    <property type="nucleotide sequence ID" value="NZ_JACIEZ010000002.1"/>
</dbReference>
<evidence type="ECO:0000259" key="1">
    <source>
        <dbReference type="Pfam" id="PF05099"/>
    </source>
</evidence>
<organism evidence="2 3">
    <name type="scientific">Gellertiella hungarica</name>
    <dbReference type="NCBI Taxonomy" id="1572859"/>
    <lineage>
        <taxon>Bacteria</taxon>
        <taxon>Pseudomonadati</taxon>
        <taxon>Pseudomonadota</taxon>
        <taxon>Alphaproteobacteria</taxon>
        <taxon>Hyphomicrobiales</taxon>
        <taxon>Rhizobiaceae</taxon>
        <taxon>Gellertiella</taxon>
    </lineage>
</organism>
<reference evidence="2 3" key="1">
    <citation type="submission" date="2020-08" db="EMBL/GenBank/DDBJ databases">
        <title>Genomic Encyclopedia of Type Strains, Phase IV (KMG-IV): sequencing the most valuable type-strain genomes for metagenomic binning, comparative biology and taxonomic classification.</title>
        <authorList>
            <person name="Goeker M."/>
        </authorList>
    </citation>
    <scope>NUCLEOTIDE SEQUENCE [LARGE SCALE GENOMIC DNA]</scope>
    <source>
        <strain evidence="2 3">DSM 29853</strain>
    </source>
</reference>
<keyword evidence="3" id="KW-1185">Reference proteome</keyword>
<accession>A0A7W6NJW8</accession>
<dbReference type="AlphaFoldDB" id="A0A7W6NJW8"/>
<gene>
    <name evidence="2" type="ORF">GGR23_001086</name>
</gene>
<sequence>MSASVSVEEALIFTMVIASAVDNQMSDPELGHIGKLVKSLPVFSRFEATRLLDVSQECTLLVSGPLGLDGVLLVIRDALPERLYDTAYALAVEVASADLKVRPEELRLLSRLRDTFGLDKLTCAAIERSAIARYRKG</sequence>
<protein>
    <submittedName>
        <fullName evidence="2">Tellurite resistance protein</fullName>
    </submittedName>
</protein>
<dbReference type="EMBL" id="JACIEZ010000002">
    <property type="protein sequence ID" value="MBB4063909.1"/>
    <property type="molecule type" value="Genomic_DNA"/>
</dbReference>
<dbReference type="InterPro" id="IPR007791">
    <property type="entry name" value="DjlA_N"/>
</dbReference>
<feature type="domain" description="Co-chaperone DjlA N-terminal" evidence="1">
    <location>
        <begin position="9"/>
        <end position="125"/>
    </location>
</feature>
<dbReference type="SUPFAM" id="SSF158682">
    <property type="entry name" value="TerB-like"/>
    <property type="match status" value="1"/>
</dbReference>
<dbReference type="InterPro" id="IPR029024">
    <property type="entry name" value="TerB-like"/>
</dbReference>